<dbReference type="CDD" id="cd07035">
    <property type="entry name" value="TPP_PYR_POX_like"/>
    <property type="match status" value="1"/>
</dbReference>
<dbReference type="Gene3D" id="3.40.50.970">
    <property type="match status" value="2"/>
</dbReference>
<dbReference type="SUPFAM" id="SSF52467">
    <property type="entry name" value="DHS-like NAD/FAD-binding domain"/>
    <property type="match status" value="1"/>
</dbReference>
<evidence type="ECO:0000259" key="4">
    <source>
        <dbReference type="Pfam" id="PF00205"/>
    </source>
</evidence>
<dbReference type="FunFam" id="3.40.50.970:FF:000007">
    <property type="entry name" value="Acetolactate synthase"/>
    <property type="match status" value="1"/>
</dbReference>
<dbReference type="Pfam" id="PF00205">
    <property type="entry name" value="TPP_enzyme_M"/>
    <property type="match status" value="1"/>
</dbReference>
<evidence type="ECO:0000313" key="7">
    <source>
        <dbReference type="EMBL" id="OGC33254.1"/>
    </source>
</evidence>
<dbReference type="PANTHER" id="PTHR18968:SF142">
    <property type="entry name" value="ACETOLACTATE SYNTHASE"/>
    <property type="match status" value="1"/>
</dbReference>
<gene>
    <name evidence="7" type="ORF">A2462_07505</name>
</gene>
<protein>
    <submittedName>
        <fullName evidence="7">Thiamine pyrophosphate-binding protein</fullName>
    </submittedName>
</protein>
<dbReference type="GO" id="GO:0009099">
    <property type="term" value="P:L-valine biosynthetic process"/>
    <property type="evidence" value="ECO:0007669"/>
    <property type="project" value="TreeGrafter"/>
</dbReference>
<dbReference type="SUPFAM" id="SSF52518">
    <property type="entry name" value="Thiamin diphosphate-binding fold (THDP-binding)"/>
    <property type="match status" value="2"/>
</dbReference>
<dbReference type="GO" id="GO:0003984">
    <property type="term" value="F:acetolactate synthase activity"/>
    <property type="evidence" value="ECO:0007669"/>
    <property type="project" value="TreeGrafter"/>
</dbReference>
<evidence type="ECO:0000256" key="1">
    <source>
        <dbReference type="ARBA" id="ARBA00007812"/>
    </source>
</evidence>
<reference evidence="7 8" key="1">
    <citation type="journal article" date="2016" name="Nat. Commun.">
        <title>Thousands of microbial genomes shed light on interconnected biogeochemical processes in an aquifer system.</title>
        <authorList>
            <person name="Anantharaman K."/>
            <person name="Brown C.T."/>
            <person name="Hug L.A."/>
            <person name="Sharon I."/>
            <person name="Castelle C.J."/>
            <person name="Probst A.J."/>
            <person name="Thomas B.C."/>
            <person name="Singh A."/>
            <person name="Wilkins M.J."/>
            <person name="Karaoz U."/>
            <person name="Brodie E.L."/>
            <person name="Williams K.H."/>
            <person name="Hubbard S.S."/>
            <person name="Banfield J.F."/>
        </authorList>
    </citation>
    <scope>NUCLEOTIDE SEQUENCE [LARGE SCALE GENOMIC DNA]</scope>
</reference>
<dbReference type="InterPro" id="IPR029061">
    <property type="entry name" value="THDP-binding"/>
</dbReference>
<dbReference type="GO" id="GO:0000287">
    <property type="term" value="F:magnesium ion binding"/>
    <property type="evidence" value="ECO:0007669"/>
    <property type="project" value="InterPro"/>
</dbReference>
<organism evidence="7 8">
    <name type="scientific">candidate division WOR-1 bacterium RIFOXYC2_FULL_41_25</name>
    <dbReference type="NCBI Taxonomy" id="1802586"/>
    <lineage>
        <taxon>Bacteria</taxon>
        <taxon>Bacillati</taxon>
        <taxon>Saganbacteria</taxon>
    </lineage>
</organism>
<keyword evidence="2 3" id="KW-0786">Thiamine pyrophosphate</keyword>
<proteinExistence type="inferred from homology"/>
<evidence type="ECO:0000259" key="6">
    <source>
        <dbReference type="Pfam" id="PF02776"/>
    </source>
</evidence>
<dbReference type="InterPro" id="IPR029035">
    <property type="entry name" value="DHS-like_NAD/FAD-binding_dom"/>
</dbReference>
<dbReference type="Pfam" id="PF02776">
    <property type="entry name" value="TPP_enzyme_N"/>
    <property type="match status" value="1"/>
</dbReference>
<dbReference type="Proteomes" id="UP000177309">
    <property type="component" value="Unassembled WGS sequence"/>
</dbReference>
<dbReference type="InterPro" id="IPR011766">
    <property type="entry name" value="TPP_enzyme_TPP-bd"/>
</dbReference>
<comment type="caution">
    <text evidence="7">The sequence shown here is derived from an EMBL/GenBank/DDBJ whole genome shotgun (WGS) entry which is preliminary data.</text>
</comment>
<dbReference type="InterPro" id="IPR012000">
    <property type="entry name" value="Thiamin_PyroP_enz_cen_dom"/>
</dbReference>
<dbReference type="GO" id="GO:0030976">
    <property type="term" value="F:thiamine pyrophosphate binding"/>
    <property type="evidence" value="ECO:0007669"/>
    <property type="project" value="InterPro"/>
</dbReference>
<feature type="domain" description="Thiamine pyrophosphate enzyme TPP-binding" evidence="5">
    <location>
        <begin position="410"/>
        <end position="548"/>
    </location>
</feature>
<name>A0A1F4TKN6_UNCSA</name>
<dbReference type="AlphaFoldDB" id="A0A1F4TKN6"/>
<dbReference type="GO" id="GO:0005948">
    <property type="term" value="C:acetolactate synthase complex"/>
    <property type="evidence" value="ECO:0007669"/>
    <property type="project" value="TreeGrafter"/>
</dbReference>
<feature type="domain" description="Thiamine pyrophosphate enzyme central" evidence="4">
    <location>
        <begin position="199"/>
        <end position="335"/>
    </location>
</feature>
<evidence type="ECO:0000259" key="5">
    <source>
        <dbReference type="Pfam" id="PF02775"/>
    </source>
</evidence>
<evidence type="ECO:0000256" key="2">
    <source>
        <dbReference type="ARBA" id="ARBA00023052"/>
    </source>
</evidence>
<dbReference type="Gene3D" id="3.40.50.1220">
    <property type="entry name" value="TPP-binding domain"/>
    <property type="match status" value="1"/>
</dbReference>
<feature type="domain" description="Thiamine pyrophosphate enzyme N-terminal TPP-binding" evidence="6">
    <location>
        <begin position="4"/>
        <end position="125"/>
    </location>
</feature>
<dbReference type="PANTHER" id="PTHR18968">
    <property type="entry name" value="THIAMINE PYROPHOSPHATE ENZYMES"/>
    <property type="match status" value="1"/>
</dbReference>
<evidence type="ECO:0000313" key="8">
    <source>
        <dbReference type="Proteomes" id="UP000177309"/>
    </source>
</evidence>
<dbReference type="Pfam" id="PF02775">
    <property type="entry name" value="TPP_enzyme_C"/>
    <property type="match status" value="1"/>
</dbReference>
<dbReference type="InterPro" id="IPR012001">
    <property type="entry name" value="Thiamin_PyroP_enz_TPP-bd_dom"/>
</dbReference>
<dbReference type="InterPro" id="IPR045229">
    <property type="entry name" value="TPP_enz"/>
</dbReference>
<dbReference type="GO" id="GO:0009097">
    <property type="term" value="P:isoleucine biosynthetic process"/>
    <property type="evidence" value="ECO:0007669"/>
    <property type="project" value="TreeGrafter"/>
</dbReference>
<sequence length="598" mass="64941">MKIKLSDYVVQFIADHGVKHIFMVPGGGAMHLNDSVGHNKNITFICNHHEQASAMAAETYARITENLGVALVTTGPGATNAITGAAGAWLDSTPCLFISGQVKRADLIGDLGVRQNGVQEVDIVSLVKSITKYAVTVMDPNKIRYHLERAVYLAKSGRPGPVWLDIPLDVQAAQIETDCLDGFKIAEVGPVDNNLAEQVKKTIELLNQAKRPVLFLGNGIRLSGAAKDIVSLVRKLNIPVLSTWLAMDLLSGSDELLIGRPGPVAPRGANFALQNSDFLLTIGARLDNVVTGYAHDKFARAAKKVMVDIDLAELKKMRTKIDVPICADAKDFICELQKQSRSILPLERGDWLAKCSEWKKKYPVVLPEYRQEKLVSTYVFADELSNALTSDDVIIPCSSGAGIEIFLLAFRAKQGQRVVNTTALGAMGNGLPACLGGCLASGGKRTICVDGDGGVQLNIQEFQTLSQLNLPIKIFILNNQGYSSIRTSQSRYFKRLSGADSTSGMTLPDIKKIATSYGLKVMSITSQHDLAGQINKVLETPGTVVCEVLCPPDEPRAPSMMSLQKPDGTMVSKPLEDLWPFLEREEFLANMLIPPLEE</sequence>
<dbReference type="GO" id="GO:0050660">
    <property type="term" value="F:flavin adenine dinucleotide binding"/>
    <property type="evidence" value="ECO:0007669"/>
    <property type="project" value="TreeGrafter"/>
</dbReference>
<evidence type="ECO:0000256" key="3">
    <source>
        <dbReference type="RuleBase" id="RU362132"/>
    </source>
</evidence>
<comment type="similarity">
    <text evidence="1 3">Belongs to the TPP enzyme family.</text>
</comment>
<dbReference type="EMBL" id="MEUI01000038">
    <property type="protein sequence ID" value="OGC33254.1"/>
    <property type="molecule type" value="Genomic_DNA"/>
</dbReference>
<accession>A0A1F4TKN6</accession>